<evidence type="ECO:0000256" key="3">
    <source>
        <dbReference type="ARBA" id="ARBA00022763"/>
    </source>
</evidence>
<evidence type="ECO:0000256" key="7">
    <source>
        <dbReference type="ARBA" id="ARBA00022840"/>
    </source>
</evidence>
<dbReference type="GO" id="GO:0005524">
    <property type="term" value="F:ATP binding"/>
    <property type="evidence" value="ECO:0007669"/>
    <property type="project" value="UniProtKB-UniRule"/>
</dbReference>
<dbReference type="PROSITE" id="PS50162">
    <property type="entry name" value="RECA_2"/>
    <property type="match status" value="1"/>
</dbReference>
<evidence type="ECO:0000256" key="11">
    <source>
        <dbReference type="NCBIfam" id="TIGR00416"/>
    </source>
</evidence>
<keyword evidence="8" id="KW-0346">Stress response</keyword>
<keyword evidence="10 12" id="KW-0234">DNA repair</keyword>
<keyword evidence="6 12" id="KW-0862">Zinc</keyword>
<dbReference type="InterPro" id="IPR004504">
    <property type="entry name" value="DNA_repair_RadA"/>
</dbReference>
<dbReference type="AlphaFoldDB" id="A0A832QCB7"/>
<dbReference type="Pfam" id="PF18073">
    <property type="entry name" value="Zn_ribbon_LapB"/>
    <property type="match status" value="1"/>
</dbReference>
<keyword evidence="4 12" id="KW-0863">Zinc-finger</keyword>
<dbReference type="SMART" id="SM00382">
    <property type="entry name" value="AAA"/>
    <property type="match status" value="1"/>
</dbReference>
<dbReference type="SUPFAM" id="SSF52540">
    <property type="entry name" value="P-loop containing nucleoside triphosphate hydrolases"/>
    <property type="match status" value="1"/>
</dbReference>
<keyword evidence="2 12" id="KW-0547">Nucleotide-binding</keyword>
<keyword evidence="3 12" id="KW-0227">DNA damage</keyword>
<reference evidence="14 15" key="1">
    <citation type="journal article" date="2020" name="Biotechnol. Biofuels">
        <title>New insights from the biogas microbiome by comprehensive genome-resolved metagenomics of nearly 1600 species originating from multiple anaerobic digesters.</title>
        <authorList>
            <person name="Campanaro S."/>
            <person name="Treu L."/>
            <person name="Rodriguez-R L.M."/>
            <person name="Kovalovszki A."/>
            <person name="Ziels R.M."/>
            <person name="Maus I."/>
            <person name="Zhu X."/>
            <person name="Kougias P.G."/>
            <person name="Basile A."/>
            <person name="Luo G."/>
            <person name="Schluter A."/>
            <person name="Konstantinidis K.T."/>
            <person name="Angelidaki I."/>
        </authorList>
    </citation>
    <scope>NUCLEOTIDE SEQUENCE [LARGE SCALE GENOMIC DNA]</scope>
    <source>
        <strain evidence="14">AS05jafATM_89</strain>
    </source>
</reference>
<dbReference type="PANTHER" id="PTHR32472:SF10">
    <property type="entry name" value="DNA REPAIR PROTEIN RADA-LIKE PROTEIN"/>
    <property type="match status" value="1"/>
</dbReference>
<dbReference type="InterPro" id="IPR003593">
    <property type="entry name" value="AAA+_ATPase"/>
</dbReference>
<dbReference type="Gene3D" id="3.40.50.300">
    <property type="entry name" value="P-loop containing nucleotide triphosphate hydrolases"/>
    <property type="match status" value="1"/>
</dbReference>
<evidence type="ECO:0000259" key="13">
    <source>
        <dbReference type="PROSITE" id="PS50162"/>
    </source>
</evidence>
<dbReference type="GO" id="GO:0003684">
    <property type="term" value="F:damaged DNA binding"/>
    <property type="evidence" value="ECO:0007669"/>
    <property type="project" value="InterPro"/>
</dbReference>
<protein>
    <recommendedName>
        <fullName evidence="11 12">DNA repair protein RadA</fullName>
    </recommendedName>
</protein>
<comment type="caution">
    <text evidence="14">The sequence shown here is derived from an EMBL/GenBank/DDBJ whole genome shotgun (WGS) entry which is preliminary data.</text>
</comment>
<accession>A0A832QCB7</accession>
<dbReference type="Pfam" id="PF13481">
    <property type="entry name" value="AAA_25"/>
    <property type="match status" value="1"/>
</dbReference>
<dbReference type="InterPro" id="IPR041166">
    <property type="entry name" value="Rubredoxin_2"/>
</dbReference>
<dbReference type="GO" id="GO:0016787">
    <property type="term" value="F:hydrolase activity"/>
    <property type="evidence" value="ECO:0007669"/>
    <property type="project" value="UniProtKB-KW"/>
</dbReference>
<feature type="domain" description="RecA family profile 1" evidence="13">
    <location>
        <begin position="66"/>
        <end position="218"/>
    </location>
</feature>
<evidence type="ECO:0000256" key="8">
    <source>
        <dbReference type="ARBA" id="ARBA00023016"/>
    </source>
</evidence>
<dbReference type="SUPFAM" id="SSF54211">
    <property type="entry name" value="Ribosomal protein S5 domain 2-like"/>
    <property type="match status" value="1"/>
</dbReference>
<evidence type="ECO:0000256" key="1">
    <source>
        <dbReference type="ARBA" id="ARBA00022723"/>
    </source>
</evidence>
<dbReference type="InterPro" id="IPR020568">
    <property type="entry name" value="Ribosomal_Su5_D2-typ_SF"/>
</dbReference>
<name>A0A832QCB7_9BACT</name>
<organism evidence="14 15">
    <name type="scientific">Candidatus Dojkabacteria bacterium</name>
    <dbReference type="NCBI Taxonomy" id="2099670"/>
    <lineage>
        <taxon>Bacteria</taxon>
        <taxon>Candidatus Dojkabacteria</taxon>
    </lineage>
</organism>
<keyword evidence="1 12" id="KW-0479">Metal-binding</keyword>
<sequence length="449" mass="48666">MKYICSSCSAEFLKWSGKCSSCGEWGTLEETQEIETASSLAKEKSVKASSFKSITEFSGEKKKVLPKERMSSGYEEFDRVLGKGLVEGEVVLLSGEPGVGKSTLLMQIVLNFTKKGKVLYVCGEESPTQLNERLERVADGKLKGIENFVVTEDVVVENVVALIEQENFSLVVIDSIQSMQSLQSKGYPGSISQVRLSGALLTRVAKTTGVPIFIVGQINKGGDIAGPKVLEHIVDCVLYMEGDQYNQYRIVRSMKNRFGSTNEIGVFEMRGNGLVEVGNPSLLFLESTQEESGSAIGAVIQGSRVVFVEVQALVVERESEGGPLRRVANGIKKPRLDMLCAVMSRKGKVFLGNKDVFVNVVGGLTISDPAIDLAVCAAIKSSVADRPLSKSVIYFGEVGLTGEVRGTWGVDSIIKEAERSGYTDLIVGRMKVGVTKKVNVKKIYKVSSL</sequence>
<dbReference type="Proteomes" id="UP000576550">
    <property type="component" value="Unassembled WGS sequence"/>
</dbReference>
<dbReference type="InterPro" id="IPR020588">
    <property type="entry name" value="RecA_ATP-bd"/>
</dbReference>
<dbReference type="EMBL" id="DUTP01000005">
    <property type="protein sequence ID" value="HHX99656.1"/>
    <property type="molecule type" value="Genomic_DNA"/>
</dbReference>
<evidence type="ECO:0000313" key="15">
    <source>
        <dbReference type="Proteomes" id="UP000576550"/>
    </source>
</evidence>
<evidence type="ECO:0000256" key="12">
    <source>
        <dbReference type="RuleBase" id="RU003555"/>
    </source>
</evidence>
<dbReference type="InterPro" id="IPR014721">
    <property type="entry name" value="Ribsml_uS5_D2-typ_fold_subgr"/>
</dbReference>
<dbReference type="GO" id="GO:0140664">
    <property type="term" value="F:ATP-dependent DNA damage sensor activity"/>
    <property type="evidence" value="ECO:0007669"/>
    <property type="project" value="InterPro"/>
</dbReference>
<evidence type="ECO:0000313" key="14">
    <source>
        <dbReference type="EMBL" id="HHX99656.1"/>
    </source>
</evidence>
<evidence type="ECO:0000256" key="2">
    <source>
        <dbReference type="ARBA" id="ARBA00022741"/>
    </source>
</evidence>
<dbReference type="PRINTS" id="PR01874">
    <property type="entry name" value="DNAREPAIRADA"/>
</dbReference>
<keyword evidence="7 12" id="KW-0067">ATP-binding</keyword>
<dbReference type="NCBIfam" id="TIGR00416">
    <property type="entry name" value="sms"/>
    <property type="match status" value="1"/>
</dbReference>
<evidence type="ECO:0000256" key="6">
    <source>
        <dbReference type="ARBA" id="ARBA00022833"/>
    </source>
</evidence>
<gene>
    <name evidence="14" type="primary">radA</name>
    <name evidence="14" type="ORF">GX533_03235</name>
</gene>
<evidence type="ECO:0000256" key="10">
    <source>
        <dbReference type="ARBA" id="ARBA00023204"/>
    </source>
</evidence>
<evidence type="ECO:0000256" key="5">
    <source>
        <dbReference type="ARBA" id="ARBA00022801"/>
    </source>
</evidence>
<dbReference type="PANTHER" id="PTHR32472">
    <property type="entry name" value="DNA REPAIR PROTEIN RADA"/>
    <property type="match status" value="1"/>
</dbReference>
<dbReference type="GO" id="GO:0000725">
    <property type="term" value="P:recombinational repair"/>
    <property type="evidence" value="ECO:0007669"/>
    <property type="project" value="TreeGrafter"/>
</dbReference>
<evidence type="ECO:0000256" key="9">
    <source>
        <dbReference type="ARBA" id="ARBA00023125"/>
    </source>
</evidence>
<keyword evidence="9 12" id="KW-0238">DNA-binding</keyword>
<comment type="similarity">
    <text evidence="12">Belongs to the RecA family. RadA subfamily.</text>
</comment>
<dbReference type="GO" id="GO:0008270">
    <property type="term" value="F:zinc ion binding"/>
    <property type="evidence" value="ECO:0007669"/>
    <property type="project" value="UniProtKB-KW"/>
</dbReference>
<evidence type="ECO:0000256" key="4">
    <source>
        <dbReference type="ARBA" id="ARBA00022771"/>
    </source>
</evidence>
<dbReference type="Gene3D" id="3.30.230.10">
    <property type="match status" value="1"/>
</dbReference>
<keyword evidence="5" id="KW-0378">Hydrolase</keyword>
<dbReference type="InterPro" id="IPR027417">
    <property type="entry name" value="P-loop_NTPase"/>
</dbReference>
<dbReference type="GO" id="GO:0005829">
    <property type="term" value="C:cytosol"/>
    <property type="evidence" value="ECO:0007669"/>
    <property type="project" value="TreeGrafter"/>
</dbReference>
<comment type="function">
    <text evidence="12">DNA-dependent ATPase involved in processing of recombination intermediates, plays a role in repairing DNA breaks. Stimulates the branch migration of RecA-mediated strand transfer reactions, allowing the 3' invading strand to extend heteroduplex DNA faster. Binds ssDNA in the presence of ADP but not other nucleotides, has ATPase activity that is stimulated by ssDNA and various branched DNA structures, but inhibited by SSB. Does not have RecA's homology-searching function.</text>
</comment>
<proteinExistence type="inferred from homology"/>